<evidence type="ECO:0000313" key="6">
    <source>
        <dbReference type="Proteomes" id="UP000823883"/>
    </source>
</evidence>
<dbReference type="AlphaFoldDB" id="A0A9D2T5N1"/>
<evidence type="ECO:0000256" key="3">
    <source>
        <dbReference type="ARBA" id="ARBA00023163"/>
    </source>
</evidence>
<keyword evidence="2" id="KW-0238">DNA-binding</keyword>
<dbReference type="InterPro" id="IPR028082">
    <property type="entry name" value="Peripla_BP_I"/>
</dbReference>
<dbReference type="Proteomes" id="UP000823883">
    <property type="component" value="Unassembled WGS sequence"/>
</dbReference>
<dbReference type="EMBL" id="DWWL01000034">
    <property type="protein sequence ID" value="HJC47442.1"/>
    <property type="molecule type" value="Genomic_DNA"/>
</dbReference>
<evidence type="ECO:0000259" key="4">
    <source>
        <dbReference type="PROSITE" id="PS50932"/>
    </source>
</evidence>
<proteinExistence type="predicted"/>
<dbReference type="InterPro" id="IPR046335">
    <property type="entry name" value="LacI/GalR-like_sensor"/>
</dbReference>
<accession>A0A9D2T5N1</accession>
<keyword evidence="1" id="KW-0805">Transcription regulation</keyword>
<evidence type="ECO:0000256" key="1">
    <source>
        <dbReference type="ARBA" id="ARBA00023015"/>
    </source>
</evidence>
<protein>
    <submittedName>
        <fullName evidence="5">LacI family transcriptional regulator</fullName>
    </submittedName>
</protein>
<sequence>MATIKEISEKAGVSMATVSRVLNKDDSMAVSDAVRNQIFEIAHELGYVPVKLRHLKVEDGITIGVADWHIIRRESTNQKLTDLTKMAERCCQFPVRFIRLFYGQDAKVDGVIALGYFTEDETAYLLRQSCALIFVGSNRSDYLFDRIMIDHESGVRDMLRSMTEEQGVRSVGYLGGIYQDASVRIGEKRMRFFEGLLKEKELFRPEFFLVGECSAKSGYEMIRRAAEAGGLPDGILIGNDEMAEGALAAMEELGIVPGRDISVTVYKDIETRFFETNSCDIVRMYTDFMWENMLRCLLERVEQKRQETITMIFPSKYLRAQTKRL</sequence>
<dbReference type="PROSITE" id="PS50932">
    <property type="entry name" value="HTH_LACI_2"/>
    <property type="match status" value="1"/>
</dbReference>
<dbReference type="PANTHER" id="PTHR30146">
    <property type="entry name" value="LACI-RELATED TRANSCRIPTIONAL REPRESSOR"/>
    <property type="match status" value="1"/>
</dbReference>
<organism evidence="5 6">
    <name type="scientific">Candidatus Lachnoclostridium pullistercoris</name>
    <dbReference type="NCBI Taxonomy" id="2838632"/>
    <lineage>
        <taxon>Bacteria</taxon>
        <taxon>Bacillati</taxon>
        <taxon>Bacillota</taxon>
        <taxon>Clostridia</taxon>
        <taxon>Lachnospirales</taxon>
        <taxon>Lachnospiraceae</taxon>
    </lineage>
</organism>
<reference evidence="5" key="2">
    <citation type="submission" date="2021-04" db="EMBL/GenBank/DDBJ databases">
        <authorList>
            <person name="Gilroy R."/>
        </authorList>
    </citation>
    <scope>NUCLEOTIDE SEQUENCE</scope>
    <source>
        <strain evidence="5">CHK183-5548</strain>
    </source>
</reference>
<name>A0A9D2T5N1_9FIRM</name>
<dbReference type="GO" id="GO:0000976">
    <property type="term" value="F:transcription cis-regulatory region binding"/>
    <property type="evidence" value="ECO:0007669"/>
    <property type="project" value="TreeGrafter"/>
</dbReference>
<dbReference type="SUPFAM" id="SSF47413">
    <property type="entry name" value="lambda repressor-like DNA-binding domains"/>
    <property type="match status" value="1"/>
</dbReference>
<dbReference type="GO" id="GO:0003700">
    <property type="term" value="F:DNA-binding transcription factor activity"/>
    <property type="evidence" value="ECO:0007669"/>
    <property type="project" value="TreeGrafter"/>
</dbReference>
<dbReference type="Gene3D" id="3.40.50.2300">
    <property type="match status" value="2"/>
</dbReference>
<dbReference type="Gene3D" id="1.10.260.40">
    <property type="entry name" value="lambda repressor-like DNA-binding domains"/>
    <property type="match status" value="1"/>
</dbReference>
<evidence type="ECO:0000256" key="2">
    <source>
        <dbReference type="ARBA" id="ARBA00023125"/>
    </source>
</evidence>
<feature type="domain" description="HTH lacI-type" evidence="4">
    <location>
        <begin position="2"/>
        <end position="57"/>
    </location>
</feature>
<comment type="caution">
    <text evidence="5">The sequence shown here is derived from an EMBL/GenBank/DDBJ whole genome shotgun (WGS) entry which is preliminary data.</text>
</comment>
<dbReference type="SUPFAM" id="SSF53822">
    <property type="entry name" value="Periplasmic binding protein-like I"/>
    <property type="match status" value="1"/>
</dbReference>
<keyword evidence="3" id="KW-0804">Transcription</keyword>
<gene>
    <name evidence="5" type="ORF">IAA04_05265</name>
</gene>
<dbReference type="Pfam" id="PF00356">
    <property type="entry name" value="LacI"/>
    <property type="match status" value="1"/>
</dbReference>
<dbReference type="InterPro" id="IPR010982">
    <property type="entry name" value="Lambda_DNA-bd_dom_sf"/>
</dbReference>
<dbReference type="SMART" id="SM00354">
    <property type="entry name" value="HTH_LACI"/>
    <property type="match status" value="1"/>
</dbReference>
<dbReference type="Pfam" id="PF13377">
    <property type="entry name" value="Peripla_BP_3"/>
    <property type="match status" value="1"/>
</dbReference>
<dbReference type="InterPro" id="IPR000843">
    <property type="entry name" value="HTH_LacI"/>
</dbReference>
<dbReference type="PRINTS" id="PR00036">
    <property type="entry name" value="HTHLACI"/>
</dbReference>
<dbReference type="CDD" id="cd01392">
    <property type="entry name" value="HTH_LacI"/>
    <property type="match status" value="1"/>
</dbReference>
<reference evidence="5" key="1">
    <citation type="journal article" date="2021" name="PeerJ">
        <title>Extensive microbial diversity within the chicken gut microbiome revealed by metagenomics and culture.</title>
        <authorList>
            <person name="Gilroy R."/>
            <person name="Ravi A."/>
            <person name="Getino M."/>
            <person name="Pursley I."/>
            <person name="Horton D.L."/>
            <person name="Alikhan N.F."/>
            <person name="Baker D."/>
            <person name="Gharbi K."/>
            <person name="Hall N."/>
            <person name="Watson M."/>
            <person name="Adriaenssens E.M."/>
            <person name="Foster-Nyarko E."/>
            <person name="Jarju S."/>
            <person name="Secka A."/>
            <person name="Antonio M."/>
            <person name="Oren A."/>
            <person name="Chaudhuri R.R."/>
            <person name="La Ragione R."/>
            <person name="Hildebrand F."/>
            <person name="Pallen M.J."/>
        </authorList>
    </citation>
    <scope>NUCLEOTIDE SEQUENCE</scope>
    <source>
        <strain evidence="5">CHK183-5548</strain>
    </source>
</reference>
<evidence type="ECO:0000313" key="5">
    <source>
        <dbReference type="EMBL" id="HJC47442.1"/>
    </source>
</evidence>
<dbReference type="PANTHER" id="PTHR30146:SF149">
    <property type="entry name" value="HTH-TYPE TRANSCRIPTIONAL REGULATOR EBGR"/>
    <property type="match status" value="1"/>
</dbReference>